<dbReference type="AlphaFoldDB" id="A0A936ZQJ5"/>
<comment type="caution">
    <text evidence="1">The sequence shown here is derived from an EMBL/GenBank/DDBJ whole genome shotgun (WGS) entry which is preliminary data.</text>
</comment>
<reference evidence="1" key="1">
    <citation type="submission" date="2021-01" db="EMBL/GenBank/DDBJ databases">
        <authorList>
            <person name="Zhong Y.L."/>
        </authorList>
    </citation>
    <scope>NUCLEOTIDE SEQUENCE</scope>
    <source>
        <strain evidence="1">KCTC 23302</strain>
    </source>
</reference>
<dbReference type="RefSeq" id="WP_201918709.1">
    <property type="nucleotide sequence ID" value="NZ_BAABAX010000005.1"/>
</dbReference>
<gene>
    <name evidence="1" type="ORF">JJQ60_08645</name>
</gene>
<dbReference type="Proteomes" id="UP000651057">
    <property type="component" value="Unassembled WGS sequence"/>
</dbReference>
<organism evidence="1 2">
    <name type="scientific">Aquimarina mytili</name>
    <dbReference type="NCBI Taxonomy" id="874423"/>
    <lineage>
        <taxon>Bacteria</taxon>
        <taxon>Pseudomonadati</taxon>
        <taxon>Bacteroidota</taxon>
        <taxon>Flavobacteriia</taxon>
        <taxon>Flavobacteriales</taxon>
        <taxon>Flavobacteriaceae</taxon>
        <taxon>Aquimarina</taxon>
    </lineage>
</organism>
<name>A0A936ZQJ5_9FLAO</name>
<dbReference type="EMBL" id="JAERQJ010000003">
    <property type="protein sequence ID" value="MBL0683582.1"/>
    <property type="molecule type" value="Genomic_DNA"/>
</dbReference>
<evidence type="ECO:0000313" key="1">
    <source>
        <dbReference type="EMBL" id="MBL0683582.1"/>
    </source>
</evidence>
<keyword evidence="2" id="KW-1185">Reference proteome</keyword>
<evidence type="ECO:0000313" key="2">
    <source>
        <dbReference type="Proteomes" id="UP000651057"/>
    </source>
</evidence>
<sequence>MKNQQQIVYKVLRQCIGMQRIDILDLLLKIEMLLSYTSGTLTKNEIKHLIDIDKDVKEDLDIHSFTVLPNGKFCQCIGANDWLYIYKEQKKGIYKWKIFDTYYFKIKHPFSEITKLTKKNLLENFQGTSEEVDIRDFLTKNRSIKKKKFIRKLLKVNLQNTGDYQALT</sequence>
<accession>A0A936ZQJ5</accession>
<protein>
    <submittedName>
        <fullName evidence="1">Uncharacterized protein</fullName>
    </submittedName>
</protein>
<proteinExistence type="predicted"/>